<proteinExistence type="predicted"/>
<evidence type="ECO:0000256" key="1">
    <source>
        <dbReference type="SAM" id="MobiDB-lite"/>
    </source>
</evidence>
<dbReference type="EMBL" id="BOOA01000095">
    <property type="protein sequence ID" value="GIH28798.1"/>
    <property type="molecule type" value="Genomic_DNA"/>
</dbReference>
<accession>A0A919QJI2</accession>
<dbReference type="Proteomes" id="UP000640052">
    <property type="component" value="Unassembled WGS sequence"/>
</dbReference>
<evidence type="ECO:0000313" key="2">
    <source>
        <dbReference type="EMBL" id="GIH28798.1"/>
    </source>
</evidence>
<name>A0A919QJI2_9ACTN</name>
<feature type="region of interest" description="Disordered" evidence="1">
    <location>
        <begin position="1"/>
        <end position="54"/>
    </location>
</feature>
<gene>
    <name evidence="2" type="ORF">Aph01nite_71080</name>
</gene>
<organism evidence="2 3">
    <name type="scientific">Acrocarpospora phusangensis</name>
    <dbReference type="NCBI Taxonomy" id="1070424"/>
    <lineage>
        <taxon>Bacteria</taxon>
        <taxon>Bacillati</taxon>
        <taxon>Actinomycetota</taxon>
        <taxon>Actinomycetes</taxon>
        <taxon>Streptosporangiales</taxon>
        <taxon>Streptosporangiaceae</taxon>
        <taxon>Acrocarpospora</taxon>
    </lineage>
</organism>
<comment type="caution">
    <text evidence="2">The sequence shown here is derived from an EMBL/GenBank/DDBJ whole genome shotgun (WGS) entry which is preliminary data.</text>
</comment>
<reference evidence="2" key="1">
    <citation type="submission" date="2021-01" db="EMBL/GenBank/DDBJ databases">
        <title>Whole genome shotgun sequence of Acrocarpospora phusangensis NBRC 108782.</title>
        <authorList>
            <person name="Komaki H."/>
            <person name="Tamura T."/>
        </authorList>
    </citation>
    <scope>NUCLEOTIDE SEQUENCE</scope>
    <source>
        <strain evidence="2">NBRC 108782</strain>
    </source>
</reference>
<protein>
    <submittedName>
        <fullName evidence="2">Uncharacterized protein</fullName>
    </submittedName>
</protein>
<sequence length="54" mass="5651">MLKRDAVPADTIVACGGDPEISRSAQDRGPVRSGHPEPHISPVRPHLDSGPVAT</sequence>
<keyword evidence="3" id="KW-1185">Reference proteome</keyword>
<evidence type="ECO:0000313" key="3">
    <source>
        <dbReference type="Proteomes" id="UP000640052"/>
    </source>
</evidence>
<feature type="compositionally biased region" description="Basic and acidic residues" evidence="1">
    <location>
        <begin position="25"/>
        <end position="38"/>
    </location>
</feature>
<dbReference type="AlphaFoldDB" id="A0A919QJI2"/>